<name>A0ABR2I7X4_9EUKA</name>
<keyword evidence="4" id="KW-0418">Kinase</keyword>
<evidence type="ECO:0000313" key="7">
    <source>
        <dbReference type="EMBL" id="KAK8858213.1"/>
    </source>
</evidence>
<dbReference type="PROSITE" id="PS00108">
    <property type="entry name" value="PROTEIN_KINASE_ST"/>
    <property type="match status" value="1"/>
</dbReference>
<dbReference type="Pfam" id="PF00069">
    <property type="entry name" value="Pkinase"/>
    <property type="match status" value="1"/>
</dbReference>
<dbReference type="PANTHER" id="PTHR24346">
    <property type="entry name" value="MAP/MICROTUBULE AFFINITY-REGULATING KINASE"/>
    <property type="match status" value="1"/>
</dbReference>
<keyword evidence="3" id="KW-0547">Nucleotide-binding</keyword>
<evidence type="ECO:0000256" key="1">
    <source>
        <dbReference type="ARBA" id="ARBA00022527"/>
    </source>
</evidence>
<dbReference type="EMBL" id="JAPFFF010000019">
    <property type="protein sequence ID" value="KAK8858213.1"/>
    <property type="molecule type" value="Genomic_DNA"/>
</dbReference>
<evidence type="ECO:0000259" key="6">
    <source>
        <dbReference type="PROSITE" id="PS50011"/>
    </source>
</evidence>
<dbReference type="SUPFAM" id="SSF56112">
    <property type="entry name" value="Protein kinase-like (PK-like)"/>
    <property type="match status" value="1"/>
</dbReference>
<dbReference type="Proteomes" id="UP001470230">
    <property type="component" value="Unassembled WGS sequence"/>
</dbReference>
<evidence type="ECO:0000256" key="5">
    <source>
        <dbReference type="ARBA" id="ARBA00022840"/>
    </source>
</evidence>
<dbReference type="InterPro" id="IPR011009">
    <property type="entry name" value="Kinase-like_dom_sf"/>
</dbReference>
<gene>
    <name evidence="7" type="ORF">M9Y10_013314</name>
</gene>
<keyword evidence="5" id="KW-0067">ATP-binding</keyword>
<reference evidence="7 8" key="1">
    <citation type="submission" date="2024-04" db="EMBL/GenBank/DDBJ databases">
        <title>Tritrichomonas musculus Genome.</title>
        <authorList>
            <person name="Alves-Ferreira E."/>
            <person name="Grigg M."/>
            <person name="Lorenzi H."/>
            <person name="Galac M."/>
        </authorList>
    </citation>
    <scope>NUCLEOTIDE SEQUENCE [LARGE SCALE GENOMIC DNA]</scope>
    <source>
        <strain evidence="7 8">EAF2021</strain>
    </source>
</reference>
<evidence type="ECO:0000313" key="8">
    <source>
        <dbReference type="Proteomes" id="UP001470230"/>
    </source>
</evidence>
<dbReference type="InterPro" id="IPR000719">
    <property type="entry name" value="Prot_kinase_dom"/>
</dbReference>
<feature type="domain" description="Protein kinase" evidence="6">
    <location>
        <begin position="7"/>
        <end position="266"/>
    </location>
</feature>
<keyword evidence="8" id="KW-1185">Reference proteome</keyword>
<evidence type="ECO:0000256" key="3">
    <source>
        <dbReference type="ARBA" id="ARBA00022741"/>
    </source>
</evidence>
<dbReference type="CDD" id="cd14003">
    <property type="entry name" value="STKc_AMPK-like"/>
    <property type="match status" value="1"/>
</dbReference>
<proteinExistence type="predicted"/>
<evidence type="ECO:0000256" key="4">
    <source>
        <dbReference type="ARBA" id="ARBA00022777"/>
    </source>
</evidence>
<evidence type="ECO:0000256" key="2">
    <source>
        <dbReference type="ARBA" id="ARBA00022679"/>
    </source>
</evidence>
<dbReference type="Gene3D" id="1.10.510.10">
    <property type="entry name" value="Transferase(Phosphotransferase) domain 1"/>
    <property type="match status" value="1"/>
</dbReference>
<protein>
    <recommendedName>
        <fullName evidence="6">Protein kinase domain-containing protein</fullName>
    </recommendedName>
</protein>
<keyword evidence="2" id="KW-0808">Transferase</keyword>
<dbReference type="PANTHER" id="PTHR24346:SF82">
    <property type="entry name" value="KP78A-RELATED"/>
    <property type="match status" value="1"/>
</dbReference>
<accession>A0ABR2I7X4</accession>
<dbReference type="InterPro" id="IPR008271">
    <property type="entry name" value="Ser/Thr_kinase_AS"/>
</dbReference>
<sequence>MNSIGAYKFVKFLSSGTYGGVWECRHITTGELVACKIIDLENCKNPDFLPHFKNELIIHSQIRHPSITQLLDVLMDKENLYIIVELCDGGDLNDIVISSGGLTESQARHYFRQIMSAVSYIHQLGVAHRDIKLENILITSNDQAKLTDFGLCKQQNTGSLLLTTCGTLIYAAPEIIKEEPYDGTKADIWSAGIVLFAMVANHFPWSTDEDLPPDKLVHETARQIVNGEISLPEGISFELQNLLAYMLNIDPDERPTAEDVLQHPWMEIEPEEIDMRSTEPDMNLVNSVKQLVVELDKIAEQ</sequence>
<keyword evidence="1" id="KW-0723">Serine/threonine-protein kinase</keyword>
<dbReference type="PROSITE" id="PS50011">
    <property type="entry name" value="PROTEIN_KINASE_DOM"/>
    <property type="match status" value="1"/>
</dbReference>
<comment type="caution">
    <text evidence="7">The sequence shown here is derived from an EMBL/GenBank/DDBJ whole genome shotgun (WGS) entry which is preliminary data.</text>
</comment>
<dbReference type="PIRSF" id="PIRSF000654">
    <property type="entry name" value="Integrin-linked_kinase"/>
    <property type="match status" value="1"/>
</dbReference>
<organism evidence="7 8">
    <name type="scientific">Tritrichomonas musculus</name>
    <dbReference type="NCBI Taxonomy" id="1915356"/>
    <lineage>
        <taxon>Eukaryota</taxon>
        <taxon>Metamonada</taxon>
        <taxon>Parabasalia</taxon>
        <taxon>Tritrichomonadida</taxon>
        <taxon>Tritrichomonadidae</taxon>
        <taxon>Tritrichomonas</taxon>
    </lineage>
</organism>
<dbReference type="SMART" id="SM00220">
    <property type="entry name" value="S_TKc"/>
    <property type="match status" value="1"/>
</dbReference>